<proteinExistence type="predicted"/>
<accession>A0A087AQ34</accession>
<keyword evidence="5" id="KW-1185">Reference proteome</keyword>
<evidence type="ECO:0000256" key="1">
    <source>
        <dbReference type="ARBA" id="ARBA00022741"/>
    </source>
</evidence>
<dbReference type="PROSITE" id="PS00211">
    <property type="entry name" value="ABC_TRANSPORTER_1"/>
    <property type="match status" value="1"/>
</dbReference>
<dbReference type="InterPro" id="IPR003593">
    <property type="entry name" value="AAA+_ATPase"/>
</dbReference>
<dbReference type="EC" id="3.6.3.25" evidence="4"/>
<dbReference type="Pfam" id="PF00005">
    <property type="entry name" value="ABC_tran"/>
    <property type="match status" value="1"/>
</dbReference>
<organism evidence="4 5">
    <name type="scientific">Bifidobacterium pullorum subsp. gallinarum</name>
    <dbReference type="NCBI Taxonomy" id="78344"/>
    <lineage>
        <taxon>Bacteria</taxon>
        <taxon>Bacillati</taxon>
        <taxon>Actinomycetota</taxon>
        <taxon>Actinomycetes</taxon>
        <taxon>Bifidobacteriales</taxon>
        <taxon>Bifidobacteriaceae</taxon>
        <taxon>Bifidobacterium</taxon>
    </lineage>
</organism>
<name>A0A087AQ34_9BIFI</name>
<dbReference type="InterPro" id="IPR027417">
    <property type="entry name" value="P-loop_NTPase"/>
</dbReference>
<dbReference type="Gene3D" id="3.40.50.300">
    <property type="entry name" value="P-loop containing nucleotide triphosphate hydrolases"/>
    <property type="match status" value="1"/>
</dbReference>
<evidence type="ECO:0000313" key="4">
    <source>
        <dbReference type="EMBL" id="KFI60884.1"/>
    </source>
</evidence>
<dbReference type="Proteomes" id="UP000029046">
    <property type="component" value="Unassembled WGS sequence"/>
</dbReference>
<dbReference type="GO" id="GO:0016887">
    <property type="term" value="F:ATP hydrolysis activity"/>
    <property type="evidence" value="ECO:0007669"/>
    <property type="project" value="InterPro"/>
</dbReference>
<dbReference type="InterPro" id="IPR017871">
    <property type="entry name" value="ABC_transporter-like_CS"/>
</dbReference>
<keyword evidence="4" id="KW-0378">Hydrolase</keyword>
<dbReference type="PANTHER" id="PTHR43158">
    <property type="entry name" value="SKFA PEPTIDE EXPORT ATP-BINDING PROTEIN SKFE"/>
    <property type="match status" value="1"/>
</dbReference>
<dbReference type="SMART" id="SM00382">
    <property type="entry name" value="AAA"/>
    <property type="match status" value="1"/>
</dbReference>
<comment type="caution">
    <text evidence="4">The sequence shown here is derived from an EMBL/GenBank/DDBJ whole genome shotgun (WGS) entry which is preliminary data.</text>
</comment>
<dbReference type="SUPFAM" id="SSF52540">
    <property type="entry name" value="P-loop containing nucleoside triphosphate hydrolases"/>
    <property type="match status" value="1"/>
</dbReference>
<evidence type="ECO:0000259" key="3">
    <source>
        <dbReference type="PROSITE" id="PS50893"/>
    </source>
</evidence>
<protein>
    <submittedName>
        <fullName evidence="4">ABC transporter, ATP-binding protein</fullName>
        <ecNumber evidence="4">3.6.3.25</ecNumber>
    </submittedName>
</protein>
<dbReference type="CDD" id="cd03230">
    <property type="entry name" value="ABC_DR_subfamily_A"/>
    <property type="match status" value="1"/>
</dbReference>
<gene>
    <name evidence="4" type="ORF">BIGA_1362</name>
</gene>
<reference evidence="4 5" key="1">
    <citation type="submission" date="2014-03" db="EMBL/GenBank/DDBJ databases">
        <title>Genomics of Bifidobacteria.</title>
        <authorList>
            <person name="Ventura M."/>
            <person name="Milani C."/>
            <person name="Lugli G.A."/>
        </authorList>
    </citation>
    <scope>NUCLEOTIDE SEQUENCE [LARGE SCALE GENOMIC DNA]</scope>
    <source>
        <strain evidence="4 5">LMG 11586</strain>
    </source>
</reference>
<sequence>MSLSVTALTKQYGGSTALNRLSVTFEPNVIYGLFGRNGAGKSTLLGCIGNRLIPDTGRIVLDGEPLAECERLMARVYLANERLPWWDGVTLSAMLADCAHMDGRFDLGLARELVARFGLSPDAVYGRLSLGQRTMARMLIGLCMPVDYLFLDEPTTGLDPVNRRLMVEAVLEAYRRRSRTIVIATHEIAEFADILERAVIIDQGRRIDSFEVQDLCSHAALLVGPSDVVRAYAAGRGLRVLDVEHRGDSVSALVGMVSASEPEGGASASVAASSGFITGGLPDGVRARTPDLQTYMTRLVQRRH</sequence>
<dbReference type="InterPro" id="IPR003439">
    <property type="entry name" value="ABC_transporter-like_ATP-bd"/>
</dbReference>
<dbReference type="PROSITE" id="PS50893">
    <property type="entry name" value="ABC_TRANSPORTER_2"/>
    <property type="match status" value="1"/>
</dbReference>
<dbReference type="eggNOG" id="COG1131">
    <property type="taxonomic scope" value="Bacteria"/>
</dbReference>
<keyword evidence="2 4" id="KW-0067">ATP-binding</keyword>
<evidence type="ECO:0000313" key="5">
    <source>
        <dbReference type="Proteomes" id="UP000029046"/>
    </source>
</evidence>
<dbReference type="AlphaFoldDB" id="A0A087AQ34"/>
<evidence type="ECO:0000256" key="2">
    <source>
        <dbReference type="ARBA" id="ARBA00022840"/>
    </source>
</evidence>
<feature type="domain" description="ABC transporter" evidence="3">
    <location>
        <begin position="3"/>
        <end position="228"/>
    </location>
</feature>
<dbReference type="PANTHER" id="PTHR43158:SF5">
    <property type="entry name" value="ABC TRANSPORTER, ATP-BINDING PROTEIN"/>
    <property type="match status" value="1"/>
</dbReference>
<dbReference type="GO" id="GO:0005524">
    <property type="term" value="F:ATP binding"/>
    <property type="evidence" value="ECO:0007669"/>
    <property type="project" value="UniProtKB-KW"/>
</dbReference>
<dbReference type="EMBL" id="JGYX01000003">
    <property type="protein sequence ID" value="KFI60884.1"/>
    <property type="molecule type" value="Genomic_DNA"/>
</dbReference>
<keyword evidence="1" id="KW-0547">Nucleotide-binding</keyword>